<dbReference type="EMBL" id="CP061839">
    <property type="protein sequence ID" value="QOW61720.1"/>
    <property type="molecule type" value="Genomic_DNA"/>
</dbReference>
<dbReference type="SUPFAM" id="SSF53756">
    <property type="entry name" value="UDP-Glycosyltransferase/glycogen phosphorylase"/>
    <property type="match status" value="1"/>
</dbReference>
<sequence length="441" mass="51463">MKISNKPVMIIVSTLFFNRIGNQSLLETVKQYVKKYHVVFITSASRKNDYYMNVKQAKSYFNDNDIDFFFVYQIIPNFLRALKNVFFKINIRPKSLPKTMASNLQNMSYGKLHVLSCNFMEIFLYFSLKRLVKLFSPHVICAYEIFAVRPVLKIKNKKSVSGSIKYIAKFQGTVLGFDYDKTNILDIYKRYKYDIEVFKLCNQFDVCAITNDGTNGFKVLNYFGVDSSKILYEPNGISTNIKDMKPMIRVDMNFNCIDTINLFTLSRLIGWKRVNLTIEIMNKLVNDFSNFKYRLNIYGHGTKEEITVLNNLIALYNLQKYVFLHGPVLHDALKHVYNDNHIMLSLYKYTNVTNPVLEAIFLNKPLISLHDSNLDMLLKNINTDRIYLCADKGDEYIINDISNYLNTAIFEFSNDKIDTCDAFDWEKRIMKEISILEKGSI</sequence>
<evidence type="ECO:0000313" key="1">
    <source>
        <dbReference type="EMBL" id="QOW61720.1"/>
    </source>
</evidence>
<dbReference type="AlphaFoldDB" id="A0A7S6WR12"/>
<dbReference type="Gene3D" id="3.40.50.2000">
    <property type="entry name" value="Glycogen Phosphorylase B"/>
    <property type="match status" value="2"/>
</dbReference>
<organism evidence="1 2">
    <name type="scientific">Treponema pedis</name>
    <dbReference type="NCBI Taxonomy" id="409322"/>
    <lineage>
        <taxon>Bacteria</taxon>
        <taxon>Pseudomonadati</taxon>
        <taxon>Spirochaetota</taxon>
        <taxon>Spirochaetia</taxon>
        <taxon>Spirochaetales</taxon>
        <taxon>Treponemataceae</taxon>
        <taxon>Treponema</taxon>
    </lineage>
</organism>
<gene>
    <name evidence="1" type="ORF">IFE08_04935</name>
</gene>
<proteinExistence type="predicted"/>
<accession>A0A7S6WR12</accession>
<protein>
    <recommendedName>
        <fullName evidence="3">Glycosyltransferase</fullName>
    </recommendedName>
</protein>
<evidence type="ECO:0000313" key="2">
    <source>
        <dbReference type="Proteomes" id="UP000593915"/>
    </source>
</evidence>
<dbReference type="Pfam" id="PF13692">
    <property type="entry name" value="Glyco_trans_1_4"/>
    <property type="match status" value="1"/>
</dbReference>
<evidence type="ECO:0008006" key="3">
    <source>
        <dbReference type="Google" id="ProtNLM"/>
    </source>
</evidence>
<dbReference type="Proteomes" id="UP000593915">
    <property type="component" value="Chromosome"/>
</dbReference>
<name>A0A7S6WR12_9SPIR</name>
<dbReference type="RefSeq" id="WP_194077247.1">
    <property type="nucleotide sequence ID" value="NZ_CP061839.1"/>
</dbReference>
<reference evidence="1 2" key="1">
    <citation type="submission" date="2020-09" db="EMBL/GenBank/DDBJ databases">
        <title>Characterization of Treponema spp. from bovine digital dermatitis in Korea.</title>
        <authorList>
            <person name="Espiritu H.M."/>
            <person name="Cho Y.I."/>
            <person name="Mamuad L."/>
        </authorList>
    </citation>
    <scope>NUCLEOTIDE SEQUENCE [LARGE SCALE GENOMIC DNA]</scope>
    <source>
        <strain evidence="1 2">KS1</strain>
    </source>
</reference>